<dbReference type="InterPro" id="IPR057590">
    <property type="entry name" value="PH_RDR1/2-like"/>
</dbReference>
<dbReference type="STRING" id="3750.A0A498J9P3"/>
<dbReference type="Pfam" id="PF26252">
    <property type="entry name" value="RdRP_helical"/>
    <property type="match status" value="1"/>
</dbReference>
<dbReference type="EC" id="2.7.7.48" evidence="8"/>
<dbReference type="Pfam" id="PF24823">
    <property type="entry name" value="PH_RDR2"/>
    <property type="match status" value="1"/>
</dbReference>
<proteinExistence type="inferred from homology"/>
<protein>
    <recommendedName>
        <fullName evidence="8">RNA-dependent RNA polymerase</fullName>
        <ecNumber evidence="8">2.7.7.48</ecNumber>
    </recommendedName>
</protein>
<feature type="domain" description="RDRP core" evidence="9">
    <location>
        <begin position="680"/>
        <end position="782"/>
    </location>
</feature>
<dbReference type="PANTHER" id="PTHR23079">
    <property type="entry name" value="RNA-DEPENDENT RNA POLYMERASE"/>
    <property type="match status" value="1"/>
</dbReference>
<evidence type="ECO:0000259" key="9">
    <source>
        <dbReference type="Pfam" id="PF05183"/>
    </source>
</evidence>
<evidence type="ECO:0000259" key="11">
    <source>
        <dbReference type="Pfam" id="PF26250"/>
    </source>
</evidence>
<accession>A0A498J9P3</accession>
<keyword evidence="6 8" id="KW-0943">RNA-mediated gene silencing</keyword>
<dbReference type="InterPro" id="IPR058763">
    <property type="entry name" value="RRM_RDR1/2-like"/>
</dbReference>
<evidence type="ECO:0000313" key="15">
    <source>
        <dbReference type="Proteomes" id="UP000290289"/>
    </source>
</evidence>
<evidence type="ECO:0000256" key="3">
    <source>
        <dbReference type="ARBA" id="ARBA00022679"/>
    </source>
</evidence>
<keyword evidence="15" id="KW-1185">Reference proteome</keyword>
<feature type="domain" description="RDR1/2-like PH-like" evidence="10">
    <location>
        <begin position="109"/>
        <end position="256"/>
    </location>
</feature>
<evidence type="ECO:0000256" key="5">
    <source>
        <dbReference type="ARBA" id="ARBA00022884"/>
    </source>
</evidence>
<keyword evidence="5 8" id="KW-0694">RNA-binding</keyword>
<dbReference type="PANTHER" id="PTHR23079:SF1">
    <property type="entry name" value="RNA-DEPENDENT RNA POLYMERASE 1"/>
    <property type="match status" value="1"/>
</dbReference>
<comment type="catalytic activity">
    <reaction evidence="7 8">
        <text>RNA(n) + a ribonucleoside 5'-triphosphate = RNA(n+1) + diphosphate</text>
        <dbReference type="Rhea" id="RHEA:21248"/>
        <dbReference type="Rhea" id="RHEA-COMP:14527"/>
        <dbReference type="Rhea" id="RHEA-COMP:17342"/>
        <dbReference type="ChEBI" id="CHEBI:33019"/>
        <dbReference type="ChEBI" id="CHEBI:61557"/>
        <dbReference type="ChEBI" id="CHEBI:140395"/>
        <dbReference type="EC" id="2.7.7.48"/>
    </reaction>
</comment>
<dbReference type="InterPro" id="IPR057596">
    <property type="entry name" value="RDRP_core"/>
</dbReference>
<comment type="caution">
    <text evidence="14">The sequence shown here is derived from an EMBL/GenBank/DDBJ whole genome shotgun (WGS) entry which is preliminary data.</text>
</comment>
<dbReference type="InterPro" id="IPR058751">
    <property type="entry name" value="RDRP_helical"/>
</dbReference>
<evidence type="ECO:0000256" key="2">
    <source>
        <dbReference type="ARBA" id="ARBA00022484"/>
    </source>
</evidence>
<dbReference type="AlphaFoldDB" id="A0A498J9P3"/>
<gene>
    <name evidence="14" type="ORF">DVH24_035326</name>
</gene>
<dbReference type="InterPro" id="IPR007855">
    <property type="entry name" value="RDRP"/>
</dbReference>
<feature type="domain" description="RDRP core" evidence="9">
    <location>
        <begin position="441"/>
        <end position="549"/>
    </location>
</feature>
<evidence type="ECO:0000256" key="4">
    <source>
        <dbReference type="ARBA" id="ARBA00022695"/>
    </source>
</evidence>
<dbReference type="EMBL" id="RDQH01000335">
    <property type="protein sequence ID" value="RXH90562.1"/>
    <property type="molecule type" value="Genomic_DNA"/>
</dbReference>
<dbReference type="InterPro" id="IPR058752">
    <property type="entry name" value="RDRP_C_head"/>
</dbReference>
<keyword evidence="3 8" id="KW-0808">Transferase</keyword>
<evidence type="ECO:0000259" key="13">
    <source>
        <dbReference type="Pfam" id="PF26253"/>
    </source>
</evidence>
<evidence type="ECO:0000259" key="12">
    <source>
        <dbReference type="Pfam" id="PF26252"/>
    </source>
</evidence>
<evidence type="ECO:0000256" key="1">
    <source>
        <dbReference type="ARBA" id="ARBA00005762"/>
    </source>
</evidence>
<organism evidence="14 15">
    <name type="scientific">Malus domestica</name>
    <name type="common">Apple</name>
    <name type="synonym">Pyrus malus</name>
    <dbReference type="NCBI Taxonomy" id="3750"/>
    <lineage>
        <taxon>Eukaryota</taxon>
        <taxon>Viridiplantae</taxon>
        <taxon>Streptophyta</taxon>
        <taxon>Embryophyta</taxon>
        <taxon>Tracheophyta</taxon>
        <taxon>Spermatophyta</taxon>
        <taxon>Magnoliopsida</taxon>
        <taxon>eudicotyledons</taxon>
        <taxon>Gunneridae</taxon>
        <taxon>Pentapetalae</taxon>
        <taxon>rosids</taxon>
        <taxon>fabids</taxon>
        <taxon>Rosales</taxon>
        <taxon>Rosaceae</taxon>
        <taxon>Amygdaloideae</taxon>
        <taxon>Maleae</taxon>
        <taxon>Malus</taxon>
    </lineage>
</organism>
<evidence type="ECO:0000256" key="8">
    <source>
        <dbReference type="RuleBase" id="RU363098"/>
    </source>
</evidence>
<feature type="domain" description="RDRP core" evidence="9">
    <location>
        <begin position="372"/>
        <end position="413"/>
    </location>
</feature>
<keyword evidence="2 8" id="KW-0696">RNA-directed RNA polymerase</keyword>
<evidence type="ECO:0000313" key="14">
    <source>
        <dbReference type="EMBL" id="RXH90562.1"/>
    </source>
</evidence>
<dbReference type="GO" id="GO:0030422">
    <property type="term" value="P:siRNA processing"/>
    <property type="evidence" value="ECO:0007669"/>
    <property type="project" value="TreeGrafter"/>
</dbReference>
<evidence type="ECO:0000256" key="7">
    <source>
        <dbReference type="ARBA" id="ARBA00048744"/>
    </source>
</evidence>
<keyword evidence="4 8" id="KW-0548">Nucleotidyltransferase</keyword>
<evidence type="ECO:0000259" key="10">
    <source>
        <dbReference type="Pfam" id="PF24823"/>
    </source>
</evidence>
<dbReference type="GO" id="GO:0003968">
    <property type="term" value="F:RNA-directed RNA polymerase activity"/>
    <property type="evidence" value="ECO:0007669"/>
    <property type="project" value="UniProtKB-KW"/>
</dbReference>
<sequence>MAKTIKLFGFPSDATVQKVKLFLQRLTGEDSIYAIILADPKNEGIYDATVEFDSTENAESIISLARASEGLRYDSSTFKAPYYLTAKKMKYDLIPKPRIFVRDLELILVHFGCKIANEKFHILWTAGDVSVDFGSQLHKEVRFLLPYPLEYRLDLSYENIGQIELHRPLDTLVDYLLIQLNGAPRIYAKKLHQDYEDLDMKYFKDNPNDQWIRSVDFTPSYCIGQSSAICLELPYGCQLPDYRKCVASYKVRIGNLILQTSSALSCYHDLVPIVDSPPSVDLPYSILFKINLLVQHGRLSWPTLDEDFYKLVDSSQTNSHLIQYALNQLFHLKEICYEPSKLLKKYTTSETDKPPPRESLDSGFVYVHKVMITPCKVYFCGPELIMSNLVLRNHREDIDNFLRVSFVDEDLNKLHLADVPTPGRCTSSAFQIRYGGYKGIVADDVFKEKQRFCIRELEATLNDPLKAQNALDLISSGEITNILKELLSCGYEPNVEPFVAMMLRTFKEVQLMELRTKTRILIPDGRSLMGCLDETGTLEYGQVFLRCMDTGKTQRIPYLTQGYGYVQNTCGYAPDTYPNKGIRSLLPRYAYHIVEIRVSYFYDTFQAKSEDNQKKKSNRSAQNLENVENDHGTLWKYVKKLERVENGRGGSVFQCNYCQKIFKGSYSRVKHSQFFYDSVTLSGKRFIVEEQVVVGKSPCLHPGDVRGLMAVDVLALHHMVDCVVFPQKEPRPHPDECSGSDLDGDIYFVSWDPELIRPRKFPPMDYSPMQTKELDHEFTVEVILLDNYVCCGKYGTANLKLDYPDFMEKPNKYTYESSGVIGVLYRDLKDIALHDSSITPFTFEISKKSYDPDMEVDGFEYYLEDAHRYKSIYDDKLRSLMEFYGIKTEAELLGTSFMRMPKYPDKSWNIKSVDVAVRPLWKEVRGWFDERGTSLDAGADDNLFAKASAWYCATYHPTYFGKYNAGEDHNHFISFPWCVYDKLIDIKKRCSTL</sequence>
<name>A0A498J9P3_MALDO</name>
<dbReference type="Pfam" id="PF26250">
    <property type="entry name" value="RRM_RdRP1_2"/>
    <property type="match status" value="1"/>
</dbReference>
<dbReference type="GO" id="GO:0031380">
    <property type="term" value="C:nuclear RNA-directed RNA polymerase complex"/>
    <property type="evidence" value="ECO:0007669"/>
    <property type="project" value="TreeGrafter"/>
</dbReference>
<feature type="domain" description="RDR1/2-like RRM" evidence="11">
    <location>
        <begin position="4"/>
        <end position="79"/>
    </location>
</feature>
<feature type="domain" description="RDRP helical" evidence="12">
    <location>
        <begin position="272"/>
        <end position="348"/>
    </location>
</feature>
<dbReference type="Proteomes" id="UP000290289">
    <property type="component" value="Chromosome 9"/>
</dbReference>
<comment type="function">
    <text evidence="8">Probably involved in the RNA silencing pathway and required for the generation of small interfering RNAs (siRNAs).</text>
</comment>
<dbReference type="Pfam" id="PF26253">
    <property type="entry name" value="RdRP_head"/>
    <property type="match status" value="1"/>
</dbReference>
<dbReference type="GO" id="GO:0003723">
    <property type="term" value="F:RNA binding"/>
    <property type="evidence" value="ECO:0007669"/>
    <property type="project" value="UniProtKB-KW"/>
</dbReference>
<feature type="domain" description="RDRP C-terminal head" evidence="13">
    <location>
        <begin position="849"/>
        <end position="990"/>
    </location>
</feature>
<comment type="similarity">
    <text evidence="1 8">Belongs to the RdRP family.</text>
</comment>
<reference evidence="14 15" key="1">
    <citation type="submission" date="2018-10" db="EMBL/GenBank/DDBJ databases">
        <title>A high-quality apple genome assembly.</title>
        <authorList>
            <person name="Hu J."/>
        </authorList>
    </citation>
    <scope>NUCLEOTIDE SEQUENCE [LARGE SCALE GENOMIC DNA]</scope>
    <source>
        <strain evidence="15">cv. HFTH1</strain>
        <tissue evidence="14">Young leaf</tissue>
    </source>
</reference>
<evidence type="ECO:0000256" key="6">
    <source>
        <dbReference type="ARBA" id="ARBA00023158"/>
    </source>
</evidence>
<dbReference type="Pfam" id="PF05183">
    <property type="entry name" value="RdRP"/>
    <property type="match status" value="3"/>
</dbReference>